<evidence type="ECO:0000313" key="2">
    <source>
        <dbReference type="Proteomes" id="UP001206878"/>
    </source>
</evidence>
<reference evidence="1" key="1">
    <citation type="submission" date="2022-07" db="EMBL/GenBank/DDBJ databases">
        <title>Diversity of ethanolamine utilization by human commensal Escherichia coli.</title>
        <authorList>
            <person name="Jubelin G."/>
        </authorList>
    </citation>
    <scope>NUCLEOTIDE SEQUENCE</scope>
    <source>
        <strain evidence="1">S1</strain>
    </source>
</reference>
<dbReference type="AlphaFoldDB" id="A0AAW5MUC3"/>
<dbReference type="InterPro" id="IPR024083">
    <property type="entry name" value="Fumarase/histidase_N"/>
</dbReference>
<dbReference type="Proteomes" id="UP001206878">
    <property type="component" value="Unassembled WGS sequence"/>
</dbReference>
<protein>
    <submittedName>
        <fullName evidence="1">Aromatic amino acid ammonia-lyase</fullName>
    </submittedName>
</protein>
<comment type="caution">
    <text evidence="1">The sequence shown here is derived from an EMBL/GenBank/DDBJ whole genome shotgun (WGS) entry which is preliminary data.</text>
</comment>
<dbReference type="SUPFAM" id="SSF48557">
    <property type="entry name" value="L-aspartase-like"/>
    <property type="match status" value="1"/>
</dbReference>
<sequence>YAEIINRGVTPLIPAPGSIGAADIMIASHVGLVMMGEWKARVNGVEMSGVDALAKVALKPLVPQGKDMMAILTNNIVATAYPIEA</sequence>
<dbReference type="InterPro" id="IPR001106">
    <property type="entry name" value="Aromatic_Lyase"/>
</dbReference>
<dbReference type="Gene3D" id="1.10.275.10">
    <property type="entry name" value="Fumarase/aspartase (N-terminal domain)"/>
    <property type="match status" value="1"/>
</dbReference>
<dbReference type="Pfam" id="PF00221">
    <property type="entry name" value="Lyase_aromatic"/>
    <property type="match status" value="1"/>
</dbReference>
<dbReference type="GO" id="GO:0016841">
    <property type="term" value="F:ammonia-lyase activity"/>
    <property type="evidence" value="ECO:0007669"/>
    <property type="project" value="UniProtKB-ARBA"/>
</dbReference>
<gene>
    <name evidence="1" type="ORF">NVV43_27680</name>
</gene>
<proteinExistence type="predicted"/>
<feature type="non-terminal residue" evidence="1">
    <location>
        <position position="1"/>
    </location>
</feature>
<dbReference type="EMBL" id="JANPXH010001015">
    <property type="protein sequence ID" value="MCR6679250.1"/>
    <property type="molecule type" value="Genomic_DNA"/>
</dbReference>
<organism evidence="1 2">
    <name type="scientific">Escherichia marmotae</name>
    <dbReference type="NCBI Taxonomy" id="1499973"/>
    <lineage>
        <taxon>Bacteria</taxon>
        <taxon>Pseudomonadati</taxon>
        <taxon>Pseudomonadota</taxon>
        <taxon>Gammaproteobacteria</taxon>
        <taxon>Enterobacterales</taxon>
        <taxon>Enterobacteriaceae</taxon>
        <taxon>Escherichia</taxon>
    </lineage>
</organism>
<name>A0AAW5MUC3_9ESCH</name>
<accession>A0AAW5MUC3</accession>
<feature type="non-terminal residue" evidence="1">
    <location>
        <position position="85"/>
    </location>
</feature>
<dbReference type="InterPro" id="IPR008948">
    <property type="entry name" value="L-Aspartase-like"/>
</dbReference>
<evidence type="ECO:0000313" key="1">
    <source>
        <dbReference type="EMBL" id="MCR6679250.1"/>
    </source>
</evidence>